<accession>A0ABD3P1R3</accession>
<protein>
    <submittedName>
        <fullName evidence="2">Uncharacterized protein</fullName>
    </submittedName>
</protein>
<evidence type="ECO:0000256" key="1">
    <source>
        <dbReference type="ARBA" id="ARBA00022737"/>
    </source>
</evidence>
<dbReference type="EMBL" id="JABMIG020000292">
    <property type="protein sequence ID" value="KAL3782240.1"/>
    <property type="molecule type" value="Genomic_DNA"/>
</dbReference>
<dbReference type="PANTHER" id="PTHR24111:SF0">
    <property type="entry name" value="LEUCINE-RICH REPEAT-CONTAINING PROTEIN"/>
    <property type="match status" value="1"/>
</dbReference>
<dbReference type="InterPro" id="IPR052201">
    <property type="entry name" value="LRR-containing_regulator"/>
</dbReference>
<keyword evidence="1" id="KW-0677">Repeat</keyword>
<dbReference type="InterPro" id="IPR032675">
    <property type="entry name" value="LRR_dom_sf"/>
</dbReference>
<name>A0ABD3P1R3_9STRA</name>
<proteinExistence type="predicted"/>
<dbReference type="SUPFAM" id="SSF52047">
    <property type="entry name" value="RNI-like"/>
    <property type="match status" value="1"/>
</dbReference>
<keyword evidence="3" id="KW-1185">Reference proteome</keyword>
<evidence type="ECO:0000313" key="3">
    <source>
        <dbReference type="Proteomes" id="UP001516023"/>
    </source>
</evidence>
<evidence type="ECO:0000313" key="2">
    <source>
        <dbReference type="EMBL" id="KAL3782240.1"/>
    </source>
</evidence>
<sequence length="528" mass="60147">MVFVAKKPHLYIPELQQQTTELVNIGLYFGSTVSEEQASSWLALARAIRQTTRSIRCLWLRFADGDESVLSMLRSFGQELVGCTAVQSLILENKVGMAELLCLKDYLTSNTSMRGIKFLRTSLDTAAFILLRDFFAGNGSLKVLDVYANNGVGDEAVREVLGAISEGRSRLETLNVGESNFGDDVEGVSRVTHSGVEAILAFVRRSKFLNLPFTVRTYVDVFVSLMHHLLSLPRNSLARSIAHLKIRLRGLTNARVIKLANILQSPNCNISRLELCGSFGDEGVEFLAEALKTNRTVKTISIGVTENLSDRGGRQILRACQDIDGTGSWSSVTRSNHTLRSVFISEKHAPRMSSGLICKLQSLTSEDPRRTLQNKAWNFIQRDVDCLPNLNLKTKHMPYFLKFVATNGGHDCLFQVLRAGYFPDLFTHPTPEKIRLKQHMKKIEYENQTLRTSLEREMRKNQSLRSFERELQNDRASNQSCRRDREEQERFKHWYEKRDLKHCCLQPFIKAFEVGKMMIELLKEIYRI</sequence>
<gene>
    <name evidence="2" type="ORF">HJC23_000303</name>
</gene>
<dbReference type="AlphaFoldDB" id="A0ABD3P1R3"/>
<dbReference type="Gene3D" id="3.80.10.10">
    <property type="entry name" value="Ribonuclease Inhibitor"/>
    <property type="match status" value="2"/>
</dbReference>
<reference evidence="2 3" key="1">
    <citation type="journal article" date="2020" name="G3 (Bethesda)">
        <title>Improved Reference Genome for Cyclotella cryptica CCMP332, a Model for Cell Wall Morphogenesis, Salinity Adaptation, and Lipid Production in Diatoms (Bacillariophyta).</title>
        <authorList>
            <person name="Roberts W.R."/>
            <person name="Downey K.M."/>
            <person name="Ruck E.C."/>
            <person name="Traller J.C."/>
            <person name="Alverson A.J."/>
        </authorList>
    </citation>
    <scope>NUCLEOTIDE SEQUENCE [LARGE SCALE GENOMIC DNA]</scope>
    <source>
        <strain evidence="2 3">CCMP332</strain>
    </source>
</reference>
<comment type="caution">
    <text evidence="2">The sequence shown here is derived from an EMBL/GenBank/DDBJ whole genome shotgun (WGS) entry which is preliminary data.</text>
</comment>
<dbReference type="PANTHER" id="PTHR24111">
    <property type="entry name" value="LEUCINE-RICH REPEAT-CONTAINING PROTEIN 34"/>
    <property type="match status" value="1"/>
</dbReference>
<dbReference type="Proteomes" id="UP001516023">
    <property type="component" value="Unassembled WGS sequence"/>
</dbReference>
<organism evidence="2 3">
    <name type="scientific">Cyclotella cryptica</name>
    <dbReference type="NCBI Taxonomy" id="29204"/>
    <lineage>
        <taxon>Eukaryota</taxon>
        <taxon>Sar</taxon>
        <taxon>Stramenopiles</taxon>
        <taxon>Ochrophyta</taxon>
        <taxon>Bacillariophyta</taxon>
        <taxon>Coscinodiscophyceae</taxon>
        <taxon>Thalassiosirophycidae</taxon>
        <taxon>Stephanodiscales</taxon>
        <taxon>Stephanodiscaceae</taxon>
        <taxon>Cyclotella</taxon>
    </lineage>
</organism>